<dbReference type="PANTHER" id="PTHR34296:SF2">
    <property type="entry name" value="ABC TRANSPORTER GUANOSINE-BINDING PROTEIN NUPN"/>
    <property type="match status" value="1"/>
</dbReference>
<evidence type="ECO:0000256" key="5">
    <source>
        <dbReference type="ARBA" id="ARBA00023136"/>
    </source>
</evidence>
<dbReference type="Pfam" id="PF02608">
    <property type="entry name" value="Bmp"/>
    <property type="match status" value="1"/>
</dbReference>
<dbReference type="InterPro" id="IPR050957">
    <property type="entry name" value="BMP_lipoprotein"/>
</dbReference>
<evidence type="ECO:0000256" key="2">
    <source>
        <dbReference type="ARBA" id="ARBA00008610"/>
    </source>
</evidence>
<evidence type="ECO:0000313" key="11">
    <source>
        <dbReference type="Proteomes" id="UP001165561"/>
    </source>
</evidence>
<feature type="chain" id="PRO_5045604346" evidence="8">
    <location>
        <begin position="20"/>
        <end position="375"/>
    </location>
</feature>
<gene>
    <name evidence="10" type="ORF">PU560_12800</name>
</gene>
<feature type="signal peptide" evidence="8">
    <location>
        <begin position="1"/>
        <end position="19"/>
    </location>
</feature>
<accession>A0ABT5TZ36</accession>
<evidence type="ECO:0000256" key="4">
    <source>
        <dbReference type="ARBA" id="ARBA00022729"/>
    </source>
</evidence>
<keyword evidence="3" id="KW-1003">Cell membrane</keyword>
<keyword evidence="6" id="KW-0449">Lipoprotein</keyword>
<keyword evidence="5" id="KW-0472">Membrane</keyword>
<reference evidence="10" key="1">
    <citation type="submission" date="2023-02" db="EMBL/GenBank/DDBJ databases">
        <title>Georgenia sp.10Sc9-8, isolated from a soil sample collected from the Taklamakan desert.</title>
        <authorList>
            <person name="Liu S."/>
        </authorList>
    </citation>
    <scope>NUCLEOTIDE SEQUENCE</scope>
    <source>
        <strain evidence="10">10Sc9-8</strain>
    </source>
</reference>
<feature type="region of interest" description="Disordered" evidence="7">
    <location>
        <begin position="22"/>
        <end position="53"/>
    </location>
</feature>
<evidence type="ECO:0000256" key="1">
    <source>
        <dbReference type="ARBA" id="ARBA00004193"/>
    </source>
</evidence>
<comment type="caution">
    <text evidence="10">The sequence shown here is derived from an EMBL/GenBank/DDBJ whole genome shotgun (WGS) entry which is preliminary data.</text>
</comment>
<proteinExistence type="inferred from homology"/>
<organism evidence="10 11">
    <name type="scientific">Georgenia halotolerans</name>
    <dbReference type="NCBI Taxonomy" id="3028317"/>
    <lineage>
        <taxon>Bacteria</taxon>
        <taxon>Bacillati</taxon>
        <taxon>Actinomycetota</taxon>
        <taxon>Actinomycetes</taxon>
        <taxon>Micrococcales</taxon>
        <taxon>Bogoriellaceae</taxon>
        <taxon>Georgenia</taxon>
    </lineage>
</organism>
<dbReference type="PROSITE" id="PS51257">
    <property type="entry name" value="PROKAR_LIPOPROTEIN"/>
    <property type="match status" value="1"/>
</dbReference>
<keyword evidence="11" id="KW-1185">Reference proteome</keyword>
<dbReference type="Gene3D" id="3.40.50.2300">
    <property type="match status" value="2"/>
</dbReference>
<evidence type="ECO:0000256" key="3">
    <source>
        <dbReference type="ARBA" id="ARBA00022475"/>
    </source>
</evidence>
<protein>
    <submittedName>
        <fullName evidence="10">BMP family ABC transporter substrate-binding protein</fullName>
    </submittedName>
</protein>
<comment type="subcellular location">
    <subcellularLocation>
        <location evidence="1">Cell membrane</location>
        <topology evidence="1">Lipid-anchor</topology>
    </subcellularLocation>
</comment>
<dbReference type="SUPFAM" id="SSF53822">
    <property type="entry name" value="Periplasmic binding protein-like I"/>
    <property type="match status" value="1"/>
</dbReference>
<evidence type="ECO:0000259" key="9">
    <source>
        <dbReference type="Pfam" id="PF02608"/>
    </source>
</evidence>
<evidence type="ECO:0000256" key="6">
    <source>
        <dbReference type="ARBA" id="ARBA00023288"/>
    </source>
</evidence>
<dbReference type="CDD" id="cd06354">
    <property type="entry name" value="PBP1_PrnA-like"/>
    <property type="match status" value="1"/>
</dbReference>
<dbReference type="PANTHER" id="PTHR34296">
    <property type="entry name" value="TRANSCRIPTIONAL ACTIVATOR PROTEIN MED"/>
    <property type="match status" value="1"/>
</dbReference>
<dbReference type="InterPro" id="IPR028082">
    <property type="entry name" value="Peripla_BP_I"/>
</dbReference>
<name>A0ABT5TZ36_9MICO</name>
<sequence>MKKSIYATALAATAALTLAACGDAPEDEPAGTDDTATSEETDGGDDAAAEEVDYQACLVSDAGGWDDQSFNQSAYEGLTQAEEELGIQTSEAESQSDSDFGPNVDAMVQQGCDLTIGVGFLLEDPIQDAAESNPDLSFALVDSTFADADGNPVELDNAKPIIFNTAEASYLAGYVAAGMSETGTVATFGGLPIPSVSIFMDGFVDGVAKYNEDNDADVQVLGWDKEAQDGAFSGGFEDQGQGQQLTEQFIAQGADIVMPVAGPVGLGAAAAAEEAGDVWIIGVDSDWYESTEYGDLVLTSVVKEIGAGVQDTIEQGVNGEFTSEPYVGDLENGGVSLAPFHDFEDQVPQELKDAVTELEEQIASGELEVETPNAP</sequence>
<dbReference type="Proteomes" id="UP001165561">
    <property type="component" value="Unassembled WGS sequence"/>
</dbReference>
<dbReference type="InterPro" id="IPR003760">
    <property type="entry name" value="PnrA-like"/>
</dbReference>
<evidence type="ECO:0000313" key="10">
    <source>
        <dbReference type="EMBL" id="MDD9207338.1"/>
    </source>
</evidence>
<evidence type="ECO:0000256" key="7">
    <source>
        <dbReference type="SAM" id="MobiDB-lite"/>
    </source>
</evidence>
<evidence type="ECO:0000256" key="8">
    <source>
        <dbReference type="SAM" id="SignalP"/>
    </source>
</evidence>
<feature type="domain" description="ABC transporter substrate-binding protein PnrA-like" evidence="9">
    <location>
        <begin position="59"/>
        <end position="369"/>
    </location>
</feature>
<feature type="compositionally biased region" description="Acidic residues" evidence="7">
    <location>
        <begin position="24"/>
        <end position="53"/>
    </location>
</feature>
<dbReference type="EMBL" id="JARACI010001087">
    <property type="protein sequence ID" value="MDD9207338.1"/>
    <property type="molecule type" value="Genomic_DNA"/>
</dbReference>
<keyword evidence="4 8" id="KW-0732">Signal</keyword>
<comment type="similarity">
    <text evidence="2">Belongs to the BMP lipoprotein family.</text>
</comment>